<dbReference type="Proteomes" id="UP000479000">
    <property type="component" value="Unassembled WGS sequence"/>
</dbReference>
<evidence type="ECO:0000259" key="2">
    <source>
        <dbReference type="PROSITE" id="PS50268"/>
    </source>
</evidence>
<dbReference type="InterPro" id="IPR002126">
    <property type="entry name" value="Cadherin-like_dom"/>
</dbReference>
<feature type="domain" description="Cadherin" evidence="2">
    <location>
        <begin position="6"/>
        <end position="38"/>
    </location>
</feature>
<evidence type="ECO:0000313" key="4">
    <source>
        <dbReference type="Proteomes" id="UP000479000"/>
    </source>
</evidence>
<reference evidence="3 4" key="1">
    <citation type="submission" date="2020-02" db="EMBL/GenBank/DDBJ databases">
        <authorList>
            <person name="Ferguson B K."/>
        </authorList>
    </citation>
    <scope>NUCLEOTIDE SEQUENCE [LARGE SCALE GENOMIC DNA]</scope>
</reference>
<dbReference type="InterPro" id="IPR015919">
    <property type="entry name" value="Cadherin-like_sf"/>
</dbReference>
<dbReference type="OrthoDB" id="6079678at2759"/>
<dbReference type="GO" id="GO:0005509">
    <property type="term" value="F:calcium ion binding"/>
    <property type="evidence" value="ECO:0007669"/>
    <property type="project" value="UniProtKB-UniRule"/>
</dbReference>
<dbReference type="SUPFAM" id="SSF49313">
    <property type="entry name" value="Cadherin-like"/>
    <property type="match status" value="1"/>
</dbReference>
<proteinExistence type="predicted"/>
<name>A0A6H5G671_9HEMI</name>
<dbReference type="EMBL" id="CADCXU010006760">
    <property type="protein sequence ID" value="CAA9998308.1"/>
    <property type="molecule type" value="Genomic_DNA"/>
</dbReference>
<accession>A0A6H5G671</accession>
<protein>
    <recommendedName>
        <fullName evidence="2">Cadherin domain-containing protein</fullName>
    </recommendedName>
</protein>
<dbReference type="AlphaFoldDB" id="A0A6H5G671"/>
<dbReference type="GO" id="GO:0016020">
    <property type="term" value="C:membrane"/>
    <property type="evidence" value="ECO:0007669"/>
    <property type="project" value="InterPro"/>
</dbReference>
<gene>
    <name evidence="3" type="ORF">NTEN_LOCUS4591</name>
</gene>
<evidence type="ECO:0000256" key="1">
    <source>
        <dbReference type="PROSITE-ProRule" id="PRU00043"/>
    </source>
</evidence>
<organism evidence="3 4">
    <name type="scientific">Nesidiocoris tenuis</name>
    <dbReference type="NCBI Taxonomy" id="355587"/>
    <lineage>
        <taxon>Eukaryota</taxon>
        <taxon>Metazoa</taxon>
        <taxon>Ecdysozoa</taxon>
        <taxon>Arthropoda</taxon>
        <taxon>Hexapoda</taxon>
        <taxon>Insecta</taxon>
        <taxon>Pterygota</taxon>
        <taxon>Neoptera</taxon>
        <taxon>Paraneoptera</taxon>
        <taxon>Hemiptera</taxon>
        <taxon>Heteroptera</taxon>
        <taxon>Panheteroptera</taxon>
        <taxon>Cimicomorpha</taxon>
        <taxon>Miridae</taxon>
        <taxon>Dicyphina</taxon>
        <taxon>Nesidiocoris</taxon>
    </lineage>
</organism>
<sequence length="61" mass="6823">MFLLVQYELTLVASDSLNEQSTTVVVNIADVNDLQPVFESPVYTAEMDEEHPGPHPVHLLE</sequence>
<feature type="non-terminal residue" evidence="3">
    <location>
        <position position="61"/>
    </location>
</feature>
<evidence type="ECO:0000313" key="3">
    <source>
        <dbReference type="EMBL" id="CAA9998308.1"/>
    </source>
</evidence>
<keyword evidence="1" id="KW-0106">Calcium</keyword>
<keyword evidence="4" id="KW-1185">Reference proteome</keyword>
<dbReference type="GO" id="GO:0007156">
    <property type="term" value="P:homophilic cell adhesion via plasma membrane adhesion molecules"/>
    <property type="evidence" value="ECO:0007669"/>
    <property type="project" value="InterPro"/>
</dbReference>
<dbReference type="PROSITE" id="PS50268">
    <property type="entry name" value="CADHERIN_2"/>
    <property type="match status" value="1"/>
</dbReference>
<dbReference type="Gene3D" id="2.60.40.60">
    <property type="entry name" value="Cadherins"/>
    <property type="match status" value="1"/>
</dbReference>